<sequence length="111" mass="11831">MQLSSLIGLVALATSITAQQDTAPKPCAQQLGLYNGCVASHGGTGGCHAARLSREEKKECTKRCDDNAGYTLCTKEAACNTKHDTCVSQCNTHQDQCLVNVRAKFGPQETE</sequence>
<dbReference type="RefSeq" id="XP_030977033.1">
    <property type="nucleotide sequence ID" value="XM_031131377.1"/>
</dbReference>
<keyword evidence="1" id="KW-0732">Signal</keyword>
<keyword evidence="2" id="KW-1185">Reference proteome</keyword>
<dbReference type="GeneID" id="41966282"/>
<dbReference type="KEGG" id="pgri:PgNI_11410"/>
<evidence type="ECO:0000313" key="2">
    <source>
        <dbReference type="Proteomes" id="UP000515153"/>
    </source>
</evidence>
<reference evidence="3" key="2">
    <citation type="submission" date="2019-10" db="EMBL/GenBank/DDBJ databases">
        <authorList>
            <consortium name="NCBI Genome Project"/>
        </authorList>
    </citation>
    <scope>NUCLEOTIDE SEQUENCE</scope>
    <source>
        <strain evidence="3">NI907</strain>
    </source>
</reference>
<accession>A0A6P8AQ56</accession>
<dbReference type="Proteomes" id="UP000515153">
    <property type="component" value="Chromosome VI"/>
</dbReference>
<evidence type="ECO:0000313" key="3">
    <source>
        <dbReference type="RefSeq" id="XP_030977033.1"/>
    </source>
</evidence>
<reference evidence="2 3" key="1">
    <citation type="journal article" date="2019" name="Mol. Biol. Evol.">
        <title>Blast fungal genomes show frequent chromosomal changes, gene gains and losses, and effector gene turnover.</title>
        <authorList>
            <person name="Gomez Luciano L.B."/>
            <person name="Jason Tsai I."/>
            <person name="Chuma I."/>
            <person name="Tosa Y."/>
            <person name="Chen Y.H."/>
            <person name="Li J.Y."/>
            <person name="Li M.Y."/>
            <person name="Jade Lu M.Y."/>
            <person name="Nakayashiki H."/>
            <person name="Li W.H."/>
        </authorList>
    </citation>
    <scope>NUCLEOTIDE SEQUENCE [LARGE SCALE GENOMIC DNA]</scope>
    <source>
        <strain evidence="2 3">NI907</strain>
    </source>
</reference>
<feature type="chain" id="PRO_5027863757" evidence="1">
    <location>
        <begin position="19"/>
        <end position="111"/>
    </location>
</feature>
<proteinExistence type="predicted"/>
<name>A0A6P8AQ56_PYRGI</name>
<gene>
    <name evidence="3" type="ORF">PgNI_11410</name>
</gene>
<organism evidence="2 3">
    <name type="scientific">Pyricularia grisea</name>
    <name type="common">Crabgrass-specific blast fungus</name>
    <name type="synonym">Magnaporthe grisea</name>
    <dbReference type="NCBI Taxonomy" id="148305"/>
    <lineage>
        <taxon>Eukaryota</taxon>
        <taxon>Fungi</taxon>
        <taxon>Dikarya</taxon>
        <taxon>Ascomycota</taxon>
        <taxon>Pezizomycotina</taxon>
        <taxon>Sordariomycetes</taxon>
        <taxon>Sordariomycetidae</taxon>
        <taxon>Magnaporthales</taxon>
        <taxon>Pyriculariaceae</taxon>
        <taxon>Pyricularia</taxon>
    </lineage>
</organism>
<feature type="signal peptide" evidence="1">
    <location>
        <begin position="1"/>
        <end position="18"/>
    </location>
</feature>
<dbReference type="OrthoDB" id="5223082at2759"/>
<reference evidence="3" key="3">
    <citation type="submission" date="2025-08" db="UniProtKB">
        <authorList>
            <consortium name="RefSeq"/>
        </authorList>
    </citation>
    <scope>IDENTIFICATION</scope>
    <source>
        <strain evidence="3">NI907</strain>
    </source>
</reference>
<protein>
    <submittedName>
        <fullName evidence="3">Uncharacterized protein</fullName>
    </submittedName>
</protein>
<dbReference type="AlphaFoldDB" id="A0A6P8AQ56"/>
<evidence type="ECO:0000256" key="1">
    <source>
        <dbReference type="SAM" id="SignalP"/>
    </source>
</evidence>